<reference evidence="2 3" key="1">
    <citation type="journal article" date="2011" name="Science">
        <title>The ecoresponsive genome of Daphnia pulex.</title>
        <authorList>
            <person name="Colbourne J.K."/>
            <person name="Pfrender M.E."/>
            <person name="Gilbert D."/>
            <person name="Thomas W.K."/>
            <person name="Tucker A."/>
            <person name="Oakley T.H."/>
            <person name="Tokishita S."/>
            <person name="Aerts A."/>
            <person name="Arnold G.J."/>
            <person name="Basu M.K."/>
            <person name="Bauer D.J."/>
            <person name="Caceres C.E."/>
            <person name="Carmel L."/>
            <person name="Casola C."/>
            <person name="Choi J.H."/>
            <person name="Detter J.C."/>
            <person name="Dong Q."/>
            <person name="Dusheyko S."/>
            <person name="Eads B.D."/>
            <person name="Frohlich T."/>
            <person name="Geiler-Samerotte K.A."/>
            <person name="Gerlach D."/>
            <person name="Hatcher P."/>
            <person name="Jogdeo S."/>
            <person name="Krijgsveld J."/>
            <person name="Kriventseva E.V."/>
            <person name="Kultz D."/>
            <person name="Laforsch C."/>
            <person name="Lindquist E."/>
            <person name="Lopez J."/>
            <person name="Manak J.R."/>
            <person name="Muller J."/>
            <person name="Pangilinan J."/>
            <person name="Patwardhan R.P."/>
            <person name="Pitluck S."/>
            <person name="Pritham E.J."/>
            <person name="Rechtsteiner A."/>
            <person name="Rho M."/>
            <person name="Rogozin I.B."/>
            <person name="Sakarya O."/>
            <person name="Salamov A."/>
            <person name="Schaack S."/>
            <person name="Shapiro H."/>
            <person name="Shiga Y."/>
            <person name="Skalitzky C."/>
            <person name="Smith Z."/>
            <person name="Souvorov A."/>
            <person name="Sung W."/>
            <person name="Tang Z."/>
            <person name="Tsuchiya D."/>
            <person name="Tu H."/>
            <person name="Vos H."/>
            <person name="Wang M."/>
            <person name="Wolf Y.I."/>
            <person name="Yamagata H."/>
            <person name="Yamada T."/>
            <person name="Ye Y."/>
            <person name="Shaw J.R."/>
            <person name="Andrews J."/>
            <person name="Crease T.J."/>
            <person name="Tang H."/>
            <person name="Lucas S.M."/>
            <person name="Robertson H.M."/>
            <person name="Bork P."/>
            <person name="Koonin E.V."/>
            <person name="Zdobnov E.M."/>
            <person name="Grigoriev I.V."/>
            <person name="Lynch M."/>
            <person name="Boore J.L."/>
        </authorList>
    </citation>
    <scope>NUCLEOTIDE SEQUENCE [LARGE SCALE GENOMIC DNA]</scope>
</reference>
<dbReference type="Proteomes" id="UP000000305">
    <property type="component" value="Unassembled WGS sequence"/>
</dbReference>
<dbReference type="GO" id="GO:0020037">
    <property type="term" value="F:heme binding"/>
    <property type="evidence" value="ECO:0007669"/>
    <property type="project" value="InterPro"/>
</dbReference>
<gene>
    <name evidence="2" type="ORF">DAPPUDRAFT_311607</name>
</gene>
<organism evidence="2 3">
    <name type="scientific">Daphnia pulex</name>
    <name type="common">Water flea</name>
    <dbReference type="NCBI Taxonomy" id="6669"/>
    <lineage>
        <taxon>Eukaryota</taxon>
        <taxon>Metazoa</taxon>
        <taxon>Ecdysozoa</taxon>
        <taxon>Arthropoda</taxon>
        <taxon>Crustacea</taxon>
        <taxon>Branchiopoda</taxon>
        <taxon>Diplostraca</taxon>
        <taxon>Cladocera</taxon>
        <taxon>Anomopoda</taxon>
        <taxon>Daphniidae</taxon>
        <taxon>Daphnia</taxon>
    </lineage>
</organism>
<evidence type="ECO:0000256" key="1">
    <source>
        <dbReference type="ARBA" id="ARBA00023033"/>
    </source>
</evidence>
<dbReference type="SUPFAM" id="SSF48264">
    <property type="entry name" value="Cytochrome P450"/>
    <property type="match status" value="1"/>
</dbReference>
<protein>
    <submittedName>
        <fullName evidence="2">Uncharacterized protein</fullName>
    </submittedName>
</protein>
<dbReference type="OrthoDB" id="2789670at2759"/>
<dbReference type="InParanoid" id="E9FXD8"/>
<dbReference type="InterPro" id="IPR036396">
    <property type="entry name" value="Cyt_P450_sf"/>
</dbReference>
<name>E9FXD8_DAPPU</name>
<dbReference type="KEGG" id="dpx:DAPPUDRAFT_311607"/>
<proteinExistence type="predicted"/>
<dbReference type="AlphaFoldDB" id="E9FXD8"/>
<sequence length="138" mass="15774">MSILIKDCVGNVCDRFATLTKKDGKIDAKMTFCAFSMDVIPRCAFGVKIDSLGKKVMYPDFVSFCVEGLSVTKEMTFFFDLLANILQERSQSEEKFIDFIELADESISDFMKEVDGKTVPLWSREEIDEIVKFMEFLS</sequence>
<dbReference type="EMBL" id="GL732526">
    <property type="protein sequence ID" value="EFX88285.1"/>
    <property type="molecule type" value="Genomic_DNA"/>
</dbReference>
<evidence type="ECO:0000313" key="2">
    <source>
        <dbReference type="EMBL" id="EFX88285.1"/>
    </source>
</evidence>
<keyword evidence="1" id="KW-0560">Oxidoreductase</keyword>
<dbReference type="GO" id="GO:0004497">
    <property type="term" value="F:monooxygenase activity"/>
    <property type="evidence" value="ECO:0007669"/>
    <property type="project" value="UniProtKB-KW"/>
</dbReference>
<dbReference type="GO" id="GO:0016705">
    <property type="term" value="F:oxidoreductase activity, acting on paired donors, with incorporation or reduction of molecular oxygen"/>
    <property type="evidence" value="ECO:0007669"/>
    <property type="project" value="InterPro"/>
</dbReference>
<evidence type="ECO:0000313" key="3">
    <source>
        <dbReference type="Proteomes" id="UP000000305"/>
    </source>
</evidence>
<dbReference type="Gene3D" id="1.10.630.10">
    <property type="entry name" value="Cytochrome P450"/>
    <property type="match status" value="1"/>
</dbReference>
<keyword evidence="1" id="KW-0503">Monooxygenase</keyword>
<accession>E9FXD8</accession>
<dbReference type="HOGENOM" id="CLU_1857288_0_0_1"/>
<dbReference type="GO" id="GO:0005506">
    <property type="term" value="F:iron ion binding"/>
    <property type="evidence" value="ECO:0007669"/>
    <property type="project" value="InterPro"/>
</dbReference>
<keyword evidence="3" id="KW-1185">Reference proteome</keyword>